<feature type="transmembrane region" description="Helical" evidence="5">
    <location>
        <begin position="69"/>
        <end position="89"/>
    </location>
</feature>
<evidence type="ECO:0000256" key="1">
    <source>
        <dbReference type="ARBA" id="ARBA00004141"/>
    </source>
</evidence>
<feature type="transmembrane region" description="Helical" evidence="5">
    <location>
        <begin position="388"/>
        <end position="409"/>
    </location>
</feature>
<protein>
    <submittedName>
        <fullName evidence="6">APC family permease</fullName>
    </submittedName>
</protein>
<gene>
    <name evidence="6" type="ORF">I3517_08260</name>
</gene>
<feature type="transmembrane region" description="Helical" evidence="5">
    <location>
        <begin position="445"/>
        <end position="467"/>
    </location>
</feature>
<evidence type="ECO:0000256" key="2">
    <source>
        <dbReference type="ARBA" id="ARBA00022692"/>
    </source>
</evidence>
<comment type="subcellular location">
    <subcellularLocation>
        <location evidence="1">Membrane</location>
        <topology evidence="1">Multi-pass membrane protein</topology>
    </subcellularLocation>
</comment>
<feature type="transmembrane region" description="Helical" evidence="5">
    <location>
        <begin position="356"/>
        <end position="376"/>
    </location>
</feature>
<evidence type="ECO:0000256" key="4">
    <source>
        <dbReference type="ARBA" id="ARBA00023136"/>
    </source>
</evidence>
<feature type="transmembrane region" description="Helical" evidence="5">
    <location>
        <begin position="122"/>
        <end position="144"/>
    </location>
</feature>
<dbReference type="PIRSF" id="PIRSF006060">
    <property type="entry name" value="AA_transporter"/>
    <property type="match status" value="1"/>
</dbReference>
<feature type="transmembrane region" description="Helical" evidence="5">
    <location>
        <begin position="193"/>
        <end position="212"/>
    </location>
</feature>
<dbReference type="AlphaFoldDB" id="A0A8I1D7J6"/>
<keyword evidence="4 5" id="KW-0472">Membrane</keyword>
<reference evidence="6 7" key="1">
    <citation type="submission" date="2020-12" db="EMBL/GenBank/DDBJ databases">
        <title>Draft genome sequence of furan degrading bacterial strain FUR100.</title>
        <authorList>
            <person name="Woiski C."/>
        </authorList>
    </citation>
    <scope>NUCLEOTIDE SEQUENCE [LARGE SCALE GENOMIC DNA]</scope>
    <source>
        <strain evidence="6 7">FUR100</strain>
    </source>
</reference>
<dbReference type="Gene3D" id="1.20.1740.10">
    <property type="entry name" value="Amino acid/polyamine transporter I"/>
    <property type="match status" value="1"/>
</dbReference>
<dbReference type="PANTHER" id="PTHR42770">
    <property type="entry name" value="AMINO ACID TRANSPORTER-RELATED"/>
    <property type="match status" value="1"/>
</dbReference>
<feature type="transmembrane region" description="Helical" evidence="5">
    <location>
        <begin position="232"/>
        <end position="252"/>
    </location>
</feature>
<proteinExistence type="predicted"/>
<feature type="transmembrane region" description="Helical" evidence="5">
    <location>
        <begin position="264"/>
        <end position="284"/>
    </location>
</feature>
<evidence type="ECO:0000313" key="6">
    <source>
        <dbReference type="EMBL" id="MBH5142608.1"/>
    </source>
</evidence>
<dbReference type="GO" id="GO:0016020">
    <property type="term" value="C:membrane"/>
    <property type="evidence" value="ECO:0007669"/>
    <property type="project" value="UniProtKB-SubCell"/>
</dbReference>
<evidence type="ECO:0000256" key="5">
    <source>
        <dbReference type="SAM" id="Phobius"/>
    </source>
</evidence>
<keyword evidence="7" id="KW-1185">Reference proteome</keyword>
<evidence type="ECO:0000313" key="7">
    <source>
        <dbReference type="Proteomes" id="UP000627573"/>
    </source>
</evidence>
<dbReference type="Proteomes" id="UP000627573">
    <property type="component" value="Unassembled WGS sequence"/>
</dbReference>
<feature type="transmembrane region" description="Helical" evidence="5">
    <location>
        <begin position="41"/>
        <end position="63"/>
    </location>
</feature>
<dbReference type="InterPro" id="IPR050367">
    <property type="entry name" value="APC_superfamily"/>
</dbReference>
<evidence type="ECO:0000256" key="3">
    <source>
        <dbReference type="ARBA" id="ARBA00022989"/>
    </source>
</evidence>
<dbReference type="EMBL" id="JAECSB010000029">
    <property type="protein sequence ID" value="MBH5142608.1"/>
    <property type="molecule type" value="Genomic_DNA"/>
</dbReference>
<sequence length="522" mass="54115">MAVSAALRAAITRAQNADQHSEPVFSPLRGLGRGRLTPIDLLGQSLSTIAPATGMVFIALWMITYSPGYVGLAAIAATTSAVFLVAFCITQFTRRLAAAGSLYSFVFQGSGIRATLTAGAGIRATLTAGAALVLGYLGISVSVFSQAVPSLLDTIAIVGPDVRGTAATVITTVAIALAVAWIAVRGVRFATRAILVVEACSLILIVVVMLATHSDTTTAVALPNPSLSAVPFLAMLTVLSMAGFESSAFFGPEAKRPLISVTRTVLISPIICGVLFVFAAWAAMTGHGATIVGAYFEGTASGASGEVVLAVKIGMTCSWFASTLGCAQAGSRLLYSMGIERVLPAPLARVHRRFRTPYVAVLAFVAVSAAGVFIYSDTVRDDSGSFDGVVETALVCAYTLVAFASWKFLRRIGEHTSLTRICTLSVSTAGAGLLVYIVLDGAVHGMWALPIAALAVAVSGTVWSSLLRRARPESLLMVGAFDSVETADLLPGAGTLLIDGDGRRRLVPDRGTAEGDSPEHGR</sequence>
<comment type="caution">
    <text evidence="6">The sequence shown here is derived from an EMBL/GenBank/DDBJ whole genome shotgun (WGS) entry which is preliminary data.</text>
</comment>
<feature type="transmembrane region" description="Helical" evidence="5">
    <location>
        <begin position="421"/>
        <end position="439"/>
    </location>
</feature>
<accession>A0A8I1D7J6</accession>
<keyword evidence="2 5" id="KW-0812">Transmembrane</keyword>
<keyword evidence="3 5" id="KW-1133">Transmembrane helix</keyword>
<feature type="transmembrane region" description="Helical" evidence="5">
    <location>
        <begin position="164"/>
        <end position="184"/>
    </location>
</feature>
<dbReference type="PANTHER" id="PTHR42770:SF16">
    <property type="entry name" value="AMINO ACID PERMEASE"/>
    <property type="match status" value="1"/>
</dbReference>
<name>A0A8I1D7J6_RHOER</name>
<organism evidence="6 7">
    <name type="scientific">Rhodococcus erythropolis</name>
    <name type="common">Arthrobacter picolinophilus</name>
    <dbReference type="NCBI Taxonomy" id="1833"/>
    <lineage>
        <taxon>Bacteria</taxon>
        <taxon>Bacillati</taxon>
        <taxon>Actinomycetota</taxon>
        <taxon>Actinomycetes</taxon>
        <taxon>Mycobacteriales</taxon>
        <taxon>Nocardiaceae</taxon>
        <taxon>Rhodococcus</taxon>
        <taxon>Rhodococcus erythropolis group</taxon>
    </lineage>
</organism>
<dbReference type="RefSeq" id="WP_197940825.1">
    <property type="nucleotide sequence ID" value="NZ_JAECSB010000029.1"/>
</dbReference>